<dbReference type="InterPro" id="IPR001173">
    <property type="entry name" value="Glyco_trans_2-like"/>
</dbReference>
<evidence type="ECO:0000259" key="2">
    <source>
        <dbReference type="Pfam" id="PF00535"/>
    </source>
</evidence>
<dbReference type="Gene3D" id="3.90.550.10">
    <property type="entry name" value="Spore Coat Polysaccharide Biosynthesis Protein SpsA, Chain A"/>
    <property type="match status" value="1"/>
</dbReference>
<dbReference type="Proteomes" id="UP000199513">
    <property type="component" value="Unassembled WGS sequence"/>
</dbReference>
<dbReference type="GO" id="GO:0016740">
    <property type="term" value="F:transferase activity"/>
    <property type="evidence" value="ECO:0007669"/>
    <property type="project" value="UniProtKB-KW"/>
</dbReference>
<proteinExistence type="inferred from homology"/>
<reference evidence="4" key="1">
    <citation type="submission" date="2016-10" db="EMBL/GenBank/DDBJ databases">
        <authorList>
            <person name="Varghese N."/>
            <person name="Submissions S."/>
        </authorList>
    </citation>
    <scope>NUCLEOTIDE SEQUENCE [LARGE SCALE GENOMIC DNA]</scope>
    <source>
        <strain>GEY</strain>
        <strain evidence="4">DSM 9560</strain>
    </source>
</reference>
<dbReference type="PANTHER" id="PTHR43630:SF2">
    <property type="entry name" value="GLYCOSYLTRANSFERASE"/>
    <property type="match status" value="1"/>
</dbReference>
<protein>
    <submittedName>
        <fullName evidence="3">Glycosyltransferase involved in cell wall bisynthesis</fullName>
    </submittedName>
</protein>
<sequence>MIQLSVVIITKNEERNIARCLDSVKEVADEIIVVDSFSTDKTEQICREKGAVFIQNPFIGHIEQKRFATEQARSQYVLSLDADEVLDEILKKEVLTIKKNWQYDGYTCNRMTNYCGTWIRHGDWYPDVQLRLWDKTKGKWGGTNPHDRFMMHPNTKVKHLKGNILHYSYYTIEGHIQQMNFFTSILSKEYVKKGKKASWVKILLSPLFTFLRGYIFRLGFLDGYHGLVINLISAHATFIKYIKVKELEHR</sequence>
<evidence type="ECO:0000313" key="3">
    <source>
        <dbReference type="EMBL" id="SFE57639.1"/>
    </source>
</evidence>
<dbReference type="CDD" id="cd02511">
    <property type="entry name" value="Beta4Glucosyltransferase"/>
    <property type="match status" value="1"/>
</dbReference>
<name>A0A1I2BNJ7_9BACT</name>
<dbReference type="EMBL" id="FONY01000003">
    <property type="protein sequence ID" value="SFE57639.1"/>
    <property type="molecule type" value="Genomic_DNA"/>
</dbReference>
<dbReference type="RefSeq" id="WP_091539458.1">
    <property type="nucleotide sequence ID" value="NZ_FONY01000003.1"/>
</dbReference>
<dbReference type="STRING" id="1003.SAMN04488541_100390"/>
<comment type="similarity">
    <text evidence="1">Belongs to the glycosyltransferase 2 family. WaaE/KdtX subfamily.</text>
</comment>
<dbReference type="PANTHER" id="PTHR43630">
    <property type="entry name" value="POLY-BETA-1,6-N-ACETYL-D-GLUCOSAMINE SYNTHASE"/>
    <property type="match status" value="1"/>
</dbReference>
<accession>A0A1I2BNJ7</accession>
<evidence type="ECO:0000256" key="1">
    <source>
        <dbReference type="ARBA" id="ARBA00038494"/>
    </source>
</evidence>
<dbReference type="AlphaFoldDB" id="A0A1I2BNJ7"/>
<gene>
    <name evidence="3" type="ORF">SAMN04488541_100390</name>
</gene>
<keyword evidence="3" id="KW-0808">Transferase</keyword>
<feature type="domain" description="Glycosyltransferase 2-like" evidence="2">
    <location>
        <begin position="5"/>
        <end position="143"/>
    </location>
</feature>
<dbReference type="SUPFAM" id="SSF53448">
    <property type="entry name" value="Nucleotide-diphospho-sugar transferases"/>
    <property type="match status" value="1"/>
</dbReference>
<organism evidence="3 4">
    <name type="scientific">Thermoflexibacter ruber</name>
    <dbReference type="NCBI Taxonomy" id="1003"/>
    <lineage>
        <taxon>Bacteria</taxon>
        <taxon>Pseudomonadati</taxon>
        <taxon>Bacteroidota</taxon>
        <taxon>Cytophagia</taxon>
        <taxon>Cytophagales</taxon>
        <taxon>Thermoflexibacteraceae</taxon>
        <taxon>Thermoflexibacter</taxon>
    </lineage>
</organism>
<dbReference type="InterPro" id="IPR029044">
    <property type="entry name" value="Nucleotide-diphossugar_trans"/>
</dbReference>
<dbReference type="OrthoDB" id="9815923at2"/>
<evidence type="ECO:0000313" key="4">
    <source>
        <dbReference type="Proteomes" id="UP000199513"/>
    </source>
</evidence>
<keyword evidence="4" id="KW-1185">Reference proteome</keyword>
<dbReference type="Pfam" id="PF00535">
    <property type="entry name" value="Glycos_transf_2"/>
    <property type="match status" value="1"/>
</dbReference>